<protein>
    <recommendedName>
        <fullName evidence="3">Permuted papain-like amidase enzyme, YaeF/YiiX, C92 family</fullName>
    </recommendedName>
</protein>
<accession>A0A7Y8EGH8</accession>
<evidence type="ECO:0008006" key="3">
    <source>
        <dbReference type="Google" id="ProtNLM"/>
    </source>
</evidence>
<proteinExistence type="predicted"/>
<reference evidence="1 2" key="1">
    <citation type="submission" date="2020-04" db="EMBL/GenBank/DDBJ databases">
        <title>Molecular characterization of pseudomonads from Agaricus bisporus reveal novel blotch 2 pathogens in Western Europe.</title>
        <authorList>
            <person name="Taparia T."/>
            <person name="Krijger M."/>
            <person name="Haynes E."/>
            <person name="Elpinstone J.G."/>
            <person name="Noble R."/>
            <person name="Van Der Wolf J."/>
        </authorList>
    </citation>
    <scope>NUCLEOTIDE SEQUENCE [LARGE SCALE GENOMIC DNA]</scope>
    <source>
        <strain evidence="1 2">IPO3782</strain>
    </source>
</reference>
<dbReference type="Proteomes" id="UP000531950">
    <property type="component" value="Unassembled WGS sequence"/>
</dbReference>
<organism evidence="1 2">
    <name type="scientific">Pseudomonas yamanorum</name>
    <dbReference type="NCBI Taxonomy" id="515393"/>
    <lineage>
        <taxon>Bacteria</taxon>
        <taxon>Pseudomonadati</taxon>
        <taxon>Pseudomonadota</taxon>
        <taxon>Gammaproteobacteria</taxon>
        <taxon>Pseudomonadales</taxon>
        <taxon>Pseudomonadaceae</taxon>
        <taxon>Pseudomonas</taxon>
    </lineage>
</organism>
<dbReference type="Gene3D" id="3.90.1720.10">
    <property type="entry name" value="endopeptidase domain like (from Nostoc punctiforme)"/>
    <property type="match status" value="1"/>
</dbReference>
<comment type="caution">
    <text evidence="1">The sequence shown here is derived from an EMBL/GenBank/DDBJ whole genome shotgun (WGS) entry which is preliminary data.</text>
</comment>
<dbReference type="EMBL" id="JACARG010000024">
    <property type="protein sequence ID" value="NWE14256.1"/>
    <property type="molecule type" value="Genomic_DNA"/>
</dbReference>
<evidence type="ECO:0000313" key="2">
    <source>
        <dbReference type="Proteomes" id="UP000531950"/>
    </source>
</evidence>
<dbReference type="SUPFAM" id="SSF54001">
    <property type="entry name" value="Cysteine proteinases"/>
    <property type="match status" value="1"/>
</dbReference>
<sequence>MDVRTKLATRYEGPCHVLDHSRIEVGDILLSTSEAWVSSAIKVVTRSAFSHAAIFVQAGGLVIEAVHPHIKLTSMVDKAIRDAKNIRVLRWANPQVPCNTQAIAEYARSHVFKNYSRSGAVLSKAPQGLGTEEESQLFCSQLIASSYLAGGVSLTDKAPAKTTPADIAKSPYLLDVTQSVLLPAHASDLMVERFVEQGSDADMGTEFHALVKGIVDATVGGCPFIKKGKLKSLEEVIGLLIAPERSLEPAQEQVLIRQFSLAVEGRLDHFLERWVQTHAGAAFSYDAIIDAVIEGGFCTNGQLRQHLVFLESLNSQARQGLAWRVQSLEFMKQVPPSVATLPVIKGIERFYQRLFSIETQLFDVGMIATERLRAHLKHSGASSETPTG</sequence>
<dbReference type="InterPro" id="IPR024453">
    <property type="entry name" value="Peptidase_C92"/>
</dbReference>
<dbReference type="Pfam" id="PF05708">
    <property type="entry name" value="Peptidase_C92"/>
    <property type="match status" value="1"/>
</dbReference>
<dbReference type="InterPro" id="IPR038765">
    <property type="entry name" value="Papain-like_cys_pep_sf"/>
</dbReference>
<evidence type="ECO:0000313" key="1">
    <source>
        <dbReference type="EMBL" id="NWE14256.1"/>
    </source>
</evidence>
<gene>
    <name evidence="1" type="ORF">HX822_15040</name>
</gene>
<dbReference type="RefSeq" id="WP_177078133.1">
    <property type="nucleotide sequence ID" value="NZ_JACARG010000024.1"/>
</dbReference>
<name>A0A7Y8EGH8_9PSED</name>
<dbReference type="AlphaFoldDB" id="A0A7Y8EGH8"/>